<proteinExistence type="predicted"/>
<comment type="caution">
    <text evidence="3">The sequence shown here is derived from an EMBL/GenBank/DDBJ whole genome shotgun (WGS) entry which is preliminary data.</text>
</comment>
<dbReference type="RefSeq" id="WP_100744786.1">
    <property type="nucleotide sequence ID" value="NZ_NPDW01000002.1"/>
</dbReference>
<feature type="domain" description="SGNH hydrolase-type esterase" evidence="2">
    <location>
        <begin position="47"/>
        <end position="207"/>
    </location>
</feature>
<organism evidence="3 4">
    <name type="scientific">Leptospira harrisiae</name>
    <dbReference type="NCBI Taxonomy" id="2023189"/>
    <lineage>
        <taxon>Bacteria</taxon>
        <taxon>Pseudomonadati</taxon>
        <taxon>Spirochaetota</taxon>
        <taxon>Spirochaetia</taxon>
        <taxon>Leptospirales</taxon>
        <taxon>Leptospiraceae</taxon>
        <taxon>Leptospira</taxon>
    </lineage>
</organism>
<sequence length="279" mass="31839">MKHLAKLWLLSFFVFDSCVIFQATKVPPNNLKAAIEAKSTKTPKIVFFGDSITHGRVSHDYVASIAKHPTFADSQVINEGINSRLTVQILEQLENLKKLNPDFVFLLIGTNDLKATLSEDEYNRYADLWKLKDPVSEESFVSNLTKIIQSIKKDTKAKLVVFSPPVLGEDRNSIPFQRSKRFAELTKQVATKEKVIYKPLHETLSKGLDESNLKIRKPYIQSTWGMYWTILKYYSSTSNWNDLGDSNGYYYLTDAIHLNERGGTILETMILEEFSSGKK</sequence>
<name>A0A2N0AI96_9LEPT</name>
<dbReference type="SUPFAM" id="SSF52266">
    <property type="entry name" value="SGNH hydrolase"/>
    <property type="match status" value="1"/>
</dbReference>
<dbReference type="Proteomes" id="UP000232145">
    <property type="component" value="Unassembled WGS sequence"/>
</dbReference>
<evidence type="ECO:0000259" key="2">
    <source>
        <dbReference type="Pfam" id="PF13472"/>
    </source>
</evidence>
<dbReference type="InterPro" id="IPR051532">
    <property type="entry name" value="Ester_Hydrolysis_Enzymes"/>
</dbReference>
<feature type="chain" id="PRO_5014624810" evidence="1">
    <location>
        <begin position="23"/>
        <end position="279"/>
    </location>
</feature>
<dbReference type="GO" id="GO:0016788">
    <property type="term" value="F:hydrolase activity, acting on ester bonds"/>
    <property type="evidence" value="ECO:0007669"/>
    <property type="project" value="UniProtKB-ARBA"/>
</dbReference>
<evidence type="ECO:0000313" key="4">
    <source>
        <dbReference type="Proteomes" id="UP000232145"/>
    </source>
</evidence>
<dbReference type="Gene3D" id="3.40.50.1110">
    <property type="entry name" value="SGNH hydrolase"/>
    <property type="match status" value="1"/>
</dbReference>
<dbReference type="AlphaFoldDB" id="A0A2N0AI96"/>
<keyword evidence="1" id="KW-0732">Signal</keyword>
<gene>
    <name evidence="3" type="ORF">CH364_13810</name>
</gene>
<evidence type="ECO:0000256" key="1">
    <source>
        <dbReference type="SAM" id="SignalP"/>
    </source>
</evidence>
<dbReference type="OrthoDB" id="9794725at2"/>
<reference evidence="3 4" key="1">
    <citation type="submission" date="2017-07" db="EMBL/GenBank/DDBJ databases">
        <title>Leptospira spp. isolated from tropical soils.</title>
        <authorList>
            <person name="Thibeaux R."/>
            <person name="Iraola G."/>
            <person name="Ferres I."/>
            <person name="Bierque E."/>
            <person name="Girault D."/>
            <person name="Soupe-Gilbert M.-E."/>
            <person name="Picardeau M."/>
            <person name="Goarant C."/>
        </authorList>
    </citation>
    <scope>NUCLEOTIDE SEQUENCE [LARGE SCALE GENOMIC DNA]</scope>
    <source>
        <strain evidence="3 4">FH2-B-A1</strain>
    </source>
</reference>
<dbReference type="InterPro" id="IPR036514">
    <property type="entry name" value="SGNH_hydro_sf"/>
</dbReference>
<protein>
    <submittedName>
        <fullName evidence="3">Lipase</fullName>
    </submittedName>
</protein>
<keyword evidence="4" id="KW-1185">Reference proteome</keyword>
<evidence type="ECO:0000313" key="3">
    <source>
        <dbReference type="EMBL" id="PJZ84009.1"/>
    </source>
</evidence>
<dbReference type="Pfam" id="PF13472">
    <property type="entry name" value="Lipase_GDSL_2"/>
    <property type="match status" value="1"/>
</dbReference>
<dbReference type="PANTHER" id="PTHR30383">
    <property type="entry name" value="THIOESTERASE 1/PROTEASE 1/LYSOPHOSPHOLIPASE L1"/>
    <property type="match status" value="1"/>
</dbReference>
<dbReference type="InterPro" id="IPR013830">
    <property type="entry name" value="SGNH_hydro"/>
</dbReference>
<accession>A0A2N0AI96</accession>
<dbReference type="EMBL" id="NPDX01000004">
    <property type="protein sequence ID" value="PJZ84009.1"/>
    <property type="molecule type" value="Genomic_DNA"/>
</dbReference>
<feature type="signal peptide" evidence="1">
    <location>
        <begin position="1"/>
        <end position="22"/>
    </location>
</feature>